<reference evidence="2" key="1">
    <citation type="journal article" date="2022" name="bioRxiv">
        <title>Sequencing and chromosome-scale assembly of the giantPleurodeles waltlgenome.</title>
        <authorList>
            <person name="Brown T."/>
            <person name="Elewa A."/>
            <person name="Iarovenko S."/>
            <person name="Subramanian E."/>
            <person name="Araus A.J."/>
            <person name="Petzold A."/>
            <person name="Susuki M."/>
            <person name="Suzuki K.-i.T."/>
            <person name="Hayashi T."/>
            <person name="Toyoda A."/>
            <person name="Oliveira C."/>
            <person name="Osipova E."/>
            <person name="Leigh N.D."/>
            <person name="Simon A."/>
            <person name="Yun M.H."/>
        </authorList>
    </citation>
    <scope>NUCLEOTIDE SEQUENCE</scope>
    <source>
        <strain evidence="2">20211129_DDA</strain>
        <tissue evidence="2">Liver</tissue>
    </source>
</reference>
<gene>
    <name evidence="2" type="ORF">NDU88_004784</name>
</gene>
<accession>A0AAV7TTJ4</accession>
<feature type="region of interest" description="Disordered" evidence="1">
    <location>
        <begin position="27"/>
        <end position="65"/>
    </location>
</feature>
<dbReference type="Proteomes" id="UP001066276">
    <property type="component" value="Chromosome 3_2"/>
</dbReference>
<dbReference type="EMBL" id="JANPWB010000006">
    <property type="protein sequence ID" value="KAJ1179550.1"/>
    <property type="molecule type" value="Genomic_DNA"/>
</dbReference>
<comment type="caution">
    <text evidence="2">The sequence shown here is derived from an EMBL/GenBank/DDBJ whole genome shotgun (WGS) entry which is preliminary data.</text>
</comment>
<keyword evidence="3" id="KW-1185">Reference proteome</keyword>
<sequence>MPVGRPPCSSCSQRRWVNGQMGAEEKLGSGLGLGLRTRGMGRGAGSSPPLPQVAPNARGSRPAATSNTARLPLLLHAWLRLSASLRLCISATVT</sequence>
<evidence type="ECO:0000313" key="3">
    <source>
        <dbReference type="Proteomes" id="UP001066276"/>
    </source>
</evidence>
<name>A0AAV7TTJ4_PLEWA</name>
<dbReference type="AlphaFoldDB" id="A0AAV7TTJ4"/>
<evidence type="ECO:0000313" key="2">
    <source>
        <dbReference type="EMBL" id="KAJ1179550.1"/>
    </source>
</evidence>
<organism evidence="2 3">
    <name type="scientific">Pleurodeles waltl</name>
    <name type="common">Iberian ribbed newt</name>
    <dbReference type="NCBI Taxonomy" id="8319"/>
    <lineage>
        <taxon>Eukaryota</taxon>
        <taxon>Metazoa</taxon>
        <taxon>Chordata</taxon>
        <taxon>Craniata</taxon>
        <taxon>Vertebrata</taxon>
        <taxon>Euteleostomi</taxon>
        <taxon>Amphibia</taxon>
        <taxon>Batrachia</taxon>
        <taxon>Caudata</taxon>
        <taxon>Salamandroidea</taxon>
        <taxon>Salamandridae</taxon>
        <taxon>Pleurodelinae</taxon>
        <taxon>Pleurodeles</taxon>
    </lineage>
</organism>
<protein>
    <submittedName>
        <fullName evidence="2">Uncharacterized protein</fullName>
    </submittedName>
</protein>
<evidence type="ECO:0000256" key="1">
    <source>
        <dbReference type="SAM" id="MobiDB-lite"/>
    </source>
</evidence>
<proteinExistence type="predicted"/>